<evidence type="ECO:0000313" key="1">
    <source>
        <dbReference type="EMBL" id="KAG5382712.1"/>
    </source>
</evidence>
<organism evidence="1 2">
    <name type="scientific">Brassica rapa subsp. trilocularis</name>
    <dbReference type="NCBI Taxonomy" id="1813537"/>
    <lineage>
        <taxon>Eukaryota</taxon>
        <taxon>Viridiplantae</taxon>
        <taxon>Streptophyta</taxon>
        <taxon>Embryophyta</taxon>
        <taxon>Tracheophyta</taxon>
        <taxon>Spermatophyta</taxon>
        <taxon>Magnoliopsida</taxon>
        <taxon>eudicotyledons</taxon>
        <taxon>Gunneridae</taxon>
        <taxon>Pentapetalae</taxon>
        <taxon>rosids</taxon>
        <taxon>malvids</taxon>
        <taxon>Brassicales</taxon>
        <taxon>Brassicaceae</taxon>
        <taxon>Brassiceae</taxon>
        <taxon>Brassica</taxon>
    </lineage>
</organism>
<protein>
    <submittedName>
        <fullName evidence="1">Uncharacterized protein</fullName>
    </submittedName>
</protein>
<dbReference type="Proteomes" id="UP000823674">
    <property type="component" value="Chromosome A09"/>
</dbReference>
<sequence>MWYIWKNNKLFRGIDKDPLETVRHVESEYHTWFEANIRQEQEIARFFHMDMYYIDCSIPVLFSRPPQV</sequence>
<name>A0ABQ7L7Z6_BRACM</name>
<proteinExistence type="predicted"/>
<gene>
    <name evidence="1" type="primary">A09g502460.1_BraROA</name>
    <name evidence="1" type="ORF">IGI04_034182</name>
</gene>
<comment type="caution">
    <text evidence="1">The sequence shown here is derived from an EMBL/GenBank/DDBJ whole genome shotgun (WGS) entry which is preliminary data.</text>
</comment>
<reference evidence="1 2" key="1">
    <citation type="submission" date="2021-03" db="EMBL/GenBank/DDBJ databases">
        <authorList>
            <person name="King G.J."/>
            <person name="Bancroft I."/>
            <person name="Baten A."/>
            <person name="Bloomfield J."/>
            <person name="Borpatragohain P."/>
            <person name="He Z."/>
            <person name="Irish N."/>
            <person name="Irwin J."/>
            <person name="Liu K."/>
            <person name="Mauleon R.P."/>
            <person name="Moore J."/>
            <person name="Morris R."/>
            <person name="Ostergaard L."/>
            <person name="Wang B."/>
            <person name="Wells R."/>
        </authorList>
    </citation>
    <scope>NUCLEOTIDE SEQUENCE [LARGE SCALE GENOMIC DNA]</scope>
    <source>
        <strain evidence="1">R-o-18</strain>
        <tissue evidence="1">Leaf</tissue>
    </source>
</reference>
<accession>A0ABQ7L7Z6</accession>
<dbReference type="EMBL" id="JADBGQ010000008">
    <property type="protein sequence ID" value="KAG5382712.1"/>
    <property type="molecule type" value="Genomic_DNA"/>
</dbReference>
<evidence type="ECO:0000313" key="2">
    <source>
        <dbReference type="Proteomes" id="UP000823674"/>
    </source>
</evidence>
<keyword evidence="2" id="KW-1185">Reference proteome</keyword>